<reference evidence="2 3" key="1">
    <citation type="submission" date="2023-08" db="EMBL/GenBank/DDBJ databases">
        <title>Bioegradation of LLDPE and BLDPE plastic by marine bacteria from coast plastic debris.</title>
        <authorList>
            <person name="Rong Z."/>
        </authorList>
    </citation>
    <scope>NUCLEOTIDE SEQUENCE [LARGE SCALE GENOMIC DNA]</scope>
    <source>
        <strain evidence="2 3">Z-2</strain>
    </source>
</reference>
<proteinExistence type="predicted"/>
<dbReference type="EMBL" id="JAVLUS010000011">
    <property type="protein sequence ID" value="MDS1115076.1"/>
    <property type="molecule type" value="Genomic_DNA"/>
</dbReference>
<comment type="caution">
    <text evidence="2">The sequence shown here is derived from an EMBL/GenBank/DDBJ whole genome shotgun (WGS) entry which is preliminary data.</text>
</comment>
<evidence type="ECO:0000256" key="1">
    <source>
        <dbReference type="SAM" id="MobiDB-lite"/>
    </source>
</evidence>
<accession>A0ABU2GUE0</accession>
<feature type="region of interest" description="Disordered" evidence="1">
    <location>
        <begin position="214"/>
        <end position="236"/>
    </location>
</feature>
<evidence type="ECO:0000313" key="2">
    <source>
        <dbReference type="EMBL" id="MDS1115076.1"/>
    </source>
</evidence>
<evidence type="ECO:0000313" key="3">
    <source>
        <dbReference type="Proteomes" id="UP001265083"/>
    </source>
</evidence>
<dbReference type="Proteomes" id="UP001265083">
    <property type="component" value="Unassembled WGS sequence"/>
</dbReference>
<feature type="region of interest" description="Disordered" evidence="1">
    <location>
        <begin position="144"/>
        <end position="175"/>
    </location>
</feature>
<dbReference type="RefSeq" id="WP_310951099.1">
    <property type="nucleotide sequence ID" value="NZ_JAVLUS010000011.1"/>
</dbReference>
<protein>
    <submittedName>
        <fullName evidence="2">Uncharacterized protein</fullName>
    </submittedName>
</protein>
<keyword evidence="3" id="KW-1185">Reference proteome</keyword>
<name>A0ABU2GUE0_9ACTN</name>
<gene>
    <name evidence="2" type="ORF">RD149_15025</name>
</gene>
<sequence length="236" mass="25927">MTLASDRNETAFSAETGCGSFTSTTRLSPEAGGGVEGVGAFDEDDGGVVDEGGTEGCDVDGDVSDEGDAVAVDGLDDEGSAAAVGTPTLTTTHIEANEITERLTADIFNTPPTLNDLEQHRNPFSHMQICLGAKSFHTYKNIPPQDFWGSHAQNRKSRQSNRAPGQFHETADQRPKHRFTQLHRYRLIERCRITMKNVSYALDLRTITPSSWHTPRRRARTLRRDAPEWRCGQGPA</sequence>
<feature type="region of interest" description="Disordered" evidence="1">
    <location>
        <begin position="1"/>
        <end position="83"/>
    </location>
</feature>
<organism evidence="2 3">
    <name type="scientific">Gordonia westfalica</name>
    <dbReference type="NCBI Taxonomy" id="158898"/>
    <lineage>
        <taxon>Bacteria</taxon>
        <taxon>Bacillati</taxon>
        <taxon>Actinomycetota</taxon>
        <taxon>Actinomycetes</taxon>
        <taxon>Mycobacteriales</taxon>
        <taxon>Gordoniaceae</taxon>
        <taxon>Gordonia</taxon>
    </lineage>
</organism>
<feature type="compositionally biased region" description="Acidic residues" evidence="1">
    <location>
        <begin position="57"/>
        <end position="79"/>
    </location>
</feature>